<feature type="transmembrane region" description="Helical" evidence="1">
    <location>
        <begin position="436"/>
        <end position="455"/>
    </location>
</feature>
<evidence type="ECO:0000313" key="2">
    <source>
        <dbReference type="EMBL" id="ENO16274.1"/>
    </source>
</evidence>
<dbReference type="AlphaFoldDB" id="N6W7R9"/>
<feature type="transmembrane region" description="Helical" evidence="1">
    <location>
        <begin position="220"/>
        <end position="240"/>
    </location>
</feature>
<dbReference type="STRING" id="626887.J057_12996"/>
<dbReference type="PATRIC" id="fig|626887.3.peg.2603"/>
<dbReference type="eggNOG" id="COG3182">
    <property type="taxonomic scope" value="Bacteria"/>
</dbReference>
<feature type="transmembrane region" description="Helical" evidence="1">
    <location>
        <begin position="175"/>
        <end position="193"/>
    </location>
</feature>
<feature type="transmembrane region" description="Helical" evidence="1">
    <location>
        <begin position="36"/>
        <end position="58"/>
    </location>
</feature>
<organism evidence="2 3">
    <name type="scientific">Marinobacter nanhaiticus D15-8W</name>
    <dbReference type="NCBI Taxonomy" id="626887"/>
    <lineage>
        <taxon>Bacteria</taxon>
        <taxon>Pseudomonadati</taxon>
        <taxon>Pseudomonadota</taxon>
        <taxon>Gammaproteobacteria</taxon>
        <taxon>Pseudomonadales</taxon>
        <taxon>Marinobacteraceae</taxon>
        <taxon>Marinobacter</taxon>
    </lineage>
</organism>
<dbReference type="Pfam" id="PF03929">
    <property type="entry name" value="PepSY_TM"/>
    <property type="match status" value="1"/>
</dbReference>
<dbReference type="Proteomes" id="UP000013165">
    <property type="component" value="Unassembled WGS sequence"/>
</dbReference>
<comment type="caution">
    <text evidence="2">The sequence shown here is derived from an EMBL/GenBank/DDBJ whole genome shotgun (WGS) entry which is preliminary data.</text>
</comment>
<feature type="transmembrane region" description="Helical" evidence="1">
    <location>
        <begin position="370"/>
        <end position="391"/>
    </location>
</feature>
<dbReference type="EMBL" id="APLQ01000011">
    <property type="protein sequence ID" value="ENO16274.1"/>
    <property type="molecule type" value="Genomic_DNA"/>
</dbReference>
<proteinExistence type="predicted"/>
<dbReference type="PANTHER" id="PTHR34219:SF1">
    <property type="entry name" value="PEPSY DOMAIN-CONTAINING PROTEIN"/>
    <property type="match status" value="1"/>
</dbReference>
<evidence type="ECO:0000256" key="1">
    <source>
        <dbReference type="SAM" id="Phobius"/>
    </source>
</evidence>
<dbReference type="PANTHER" id="PTHR34219">
    <property type="entry name" value="IRON-REGULATED INNER MEMBRANE PROTEIN-RELATED"/>
    <property type="match status" value="1"/>
</dbReference>
<sequence>MPNDSVFTTQVSNTRALSGKRESASWFYPLLLRLHFYIGLLIGPFIFIAALSGGLYAISPQIEDLVYAPSLNATTEGTPQPLAAQIAAAREVVPELKLAAVRPSPALGKTSRIMFADPALERYENRAIFVDPVTLDITGNLAVYGTSGALPLRSWIDHLHRSLHLGEFGRLYSELAASWLWIAALGGFTLWFIGHRKRKQSPALKSADSTPFGKRRQRHAILGLTLLLGFLFLSATGLTWSKWAGGNIADLRAALDWGTPGVNTQLETTPDAPAGSRSDTVFDGVLAAARQAGIDAGMLEIQANRDPQRAWKVREIDRGWPTQVDSVAVDPNTFEVVDQANFVDFPIAAKLTRWGIDAHMGTLFGWPNQLVMLALALGLCTMIVWGYRMWWTRRPLPRASSAAKAKRLTTHWLRAPLPARLTIVAITAALGWALPVMGVSLAAFLVLDVILMARYSSRVSRASA</sequence>
<dbReference type="HOGENOM" id="CLU_031962_3_1_6"/>
<keyword evidence="1" id="KW-1133">Transmembrane helix</keyword>
<dbReference type="RefSeq" id="WP_004580560.1">
    <property type="nucleotide sequence ID" value="NZ_AP028878.1"/>
</dbReference>
<name>N6W7R9_9GAMM</name>
<reference evidence="2 3" key="1">
    <citation type="journal article" date="2013" name="Genome Announc.">
        <title>Genome Sequence of the Polycyclic Aromatic Hydrocarbon-Degrading Bacterium Strain Marinobacter nanhaiticus D15-8WT.</title>
        <authorList>
            <person name="Cui Z."/>
            <person name="Gao W."/>
            <person name="Li Q."/>
            <person name="Xu G."/>
            <person name="Zheng L."/>
        </authorList>
    </citation>
    <scope>NUCLEOTIDE SEQUENCE [LARGE SCALE GENOMIC DNA]</scope>
    <source>
        <strain evidence="2 3">D15-8W</strain>
    </source>
</reference>
<keyword evidence="1" id="KW-0472">Membrane</keyword>
<evidence type="ECO:0000313" key="3">
    <source>
        <dbReference type="Proteomes" id="UP000013165"/>
    </source>
</evidence>
<keyword evidence="3" id="KW-1185">Reference proteome</keyword>
<accession>N6W7R9</accession>
<protein>
    <submittedName>
        <fullName evidence="2">PepSY domain-containing protein</fullName>
    </submittedName>
</protein>
<dbReference type="InterPro" id="IPR005625">
    <property type="entry name" value="PepSY-ass_TM"/>
</dbReference>
<keyword evidence="1" id="KW-0812">Transmembrane</keyword>
<gene>
    <name evidence="2" type="ORF">J057_12996</name>
</gene>
<dbReference type="OrthoDB" id="9791166at2"/>